<evidence type="ECO:0000256" key="2">
    <source>
        <dbReference type="SAM" id="SignalP"/>
    </source>
</evidence>
<dbReference type="EMBL" id="DVLC01000126">
    <property type="protein sequence ID" value="HIT47582.1"/>
    <property type="molecule type" value="Genomic_DNA"/>
</dbReference>
<evidence type="ECO:0000313" key="5">
    <source>
        <dbReference type="Proteomes" id="UP000886881"/>
    </source>
</evidence>
<dbReference type="Gene3D" id="1.10.530.10">
    <property type="match status" value="1"/>
</dbReference>
<dbReference type="PANTHER" id="PTHR37423">
    <property type="entry name" value="SOLUBLE LYTIC MUREIN TRANSGLYCOSYLASE-RELATED"/>
    <property type="match status" value="1"/>
</dbReference>
<evidence type="ECO:0000313" key="4">
    <source>
        <dbReference type="EMBL" id="HIT47582.1"/>
    </source>
</evidence>
<dbReference type="InterPro" id="IPR008258">
    <property type="entry name" value="Transglycosylase_SLT_dom_1"/>
</dbReference>
<comment type="similarity">
    <text evidence="1">Belongs to the transglycosylase Slt family.</text>
</comment>
<evidence type="ECO:0000256" key="1">
    <source>
        <dbReference type="ARBA" id="ARBA00007734"/>
    </source>
</evidence>
<dbReference type="Pfam" id="PF01464">
    <property type="entry name" value="SLT"/>
    <property type="match status" value="1"/>
</dbReference>
<protein>
    <submittedName>
        <fullName evidence="4">Lytic transglycosylase domain-containing protein</fullName>
    </submittedName>
</protein>
<organism evidence="4 5">
    <name type="scientific">Candidatus Cryptobacteroides merdipullorum</name>
    <dbReference type="NCBI Taxonomy" id="2840771"/>
    <lineage>
        <taxon>Bacteria</taxon>
        <taxon>Pseudomonadati</taxon>
        <taxon>Bacteroidota</taxon>
        <taxon>Bacteroidia</taxon>
        <taxon>Bacteroidales</taxon>
        <taxon>Candidatus Cryptobacteroides</taxon>
    </lineage>
</organism>
<dbReference type="GO" id="GO:0016020">
    <property type="term" value="C:membrane"/>
    <property type="evidence" value="ECO:0007669"/>
    <property type="project" value="InterPro"/>
</dbReference>
<reference evidence="4" key="1">
    <citation type="submission" date="2020-10" db="EMBL/GenBank/DDBJ databases">
        <authorList>
            <person name="Gilroy R."/>
        </authorList>
    </citation>
    <scope>NUCLEOTIDE SEQUENCE</scope>
    <source>
        <strain evidence="4">ChiHecec2B26-709</strain>
    </source>
</reference>
<feature type="signal peptide" evidence="2">
    <location>
        <begin position="1"/>
        <end position="22"/>
    </location>
</feature>
<feature type="domain" description="Transglycosylase SLT" evidence="3">
    <location>
        <begin position="96"/>
        <end position="191"/>
    </location>
</feature>
<comment type="caution">
    <text evidence="4">The sequence shown here is derived from an EMBL/GenBank/DDBJ whole genome shotgun (WGS) entry which is preliminary data.</text>
</comment>
<dbReference type="AlphaFoldDB" id="A0A9D1GQV9"/>
<name>A0A9D1GQV9_9BACT</name>
<accession>A0A9D1GQV9</accession>
<dbReference type="InterPro" id="IPR000189">
    <property type="entry name" value="Transglyc_AS"/>
</dbReference>
<sequence>MKRLLLKALMLLAAAPMLSGQAVYESEEIHKKAPAVPQFVVFAGDTVRFDRQDFYERMDRELISFTYMHTNTTLMLKRSARYFTIVEPILREQGIPEDFKYLMAIESNLDPRALSPAGAAGIWQVVRSTAQAHGLEVSSEVDERYNVEKETVVACEYFKEAYGKFGDWLTVAASYNAGQNGIQRRIAAQRQDTALELWMAEETSRYIFRLLAAKMLFENPAAFGFDVTPADMYPYIPPRTTVTVSGPVPSLVDFAEEHGVTYAALKEANLWLRSDKLTNKSGRTYRIAIP</sequence>
<dbReference type="InterPro" id="IPR023346">
    <property type="entry name" value="Lysozyme-like_dom_sf"/>
</dbReference>
<proteinExistence type="inferred from homology"/>
<gene>
    <name evidence="4" type="ORF">IAC35_06970</name>
</gene>
<keyword evidence="2" id="KW-0732">Signal</keyword>
<dbReference type="GO" id="GO:0000270">
    <property type="term" value="P:peptidoglycan metabolic process"/>
    <property type="evidence" value="ECO:0007669"/>
    <property type="project" value="InterPro"/>
</dbReference>
<evidence type="ECO:0000259" key="3">
    <source>
        <dbReference type="Pfam" id="PF01464"/>
    </source>
</evidence>
<dbReference type="Proteomes" id="UP000886881">
    <property type="component" value="Unassembled WGS sequence"/>
</dbReference>
<dbReference type="CDD" id="cd16894">
    <property type="entry name" value="MltD-like"/>
    <property type="match status" value="1"/>
</dbReference>
<dbReference type="PROSITE" id="PS00922">
    <property type="entry name" value="TRANSGLYCOSYLASE"/>
    <property type="match status" value="1"/>
</dbReference>
<dbReference type="PANTHER" id="PTHR37423:SF2">
    <property type="entry name" value="MEMBRANE-BOUND LYTIC MUREIN TRANSGLYCOSYLASE C"/>
    <property type="match status" value="1"/>
</dbReference>
<dbReference type="SUPFAM" id="SSF53955">
    <property type="entry name" value="Lysozyme-like"/>
    <property type="match status" value="1"/>
</dbReference>
<feature type="chain" id="PRO_5039414814" evidence="2">
    <location>
        <begin position="23"/>
        <end position="290"/>
    </location>
</feature>
<reference evidence="4" key="2">
    <citation type="journal article" date="2021" name="PeerJ">
        <title>Extensive microbial diversity within the chicken gut microbiome revealed by metagenomics and culture.</title>
        <authorList>
            <person name="Gilroy R."/>
            <person name="Ravi A."/>
            <person name="Getino M."/>
            <person name="Pursley I."/>
            <person name="Horton D.L."/>
            <person name="Alikhan N.F."/>
            <person name="Baker D."/>
            <person name="Gharbi K."/>
            <person name="Hall N."/>
            <person name="Watson M."/>
            <person name="Adriaenssens E.M."/>
            <person name="Foster-Nyarko E."/>
            <person name="Jarju S."/>
            <person name="Secka A."/>
            <person name="Antonio M."/>
            <person name="Oren A."/>
            <person name="Chaudhuri R.R."/>
            <person name="La Ragione R."/>
            <person name="Hildebrand F."/>
            <person name="Pallen M.J."/>
        </authorList>
    </citation>
    <scope>NUCLEOTIDE SEQUENCE</scope>
    <source>
        <strain evidence="4">ChiHecec2B26-709</strain>
    </source>
</reference>
<dbReference type="GO" id="GO:0008933">
    <property type="term" value="F:peptidoglycan lytic transglycosylase activity"/>
    <property type="evidence" value="ECO:0007669"/>
    <property type="project" value="InterPro"/>
</dbReference>